<organism evidence="2 3">
    <name type="scientific">Pseudomonas folii</name>
    <dbReference type="NCBI Taxonomy" id="2762593"/>
    <lineage>
        <taxon>Bacteria</taxon>
        <taxon>Pseudomonadati</taxon>
        <taxon>Pseudomonadota</taxon>
        <taxon>Gammaproteobacteria</taxon>
        <taxon>Pseudomonadales</taxon>
        <taxon>Pseudomonadaceae</taxon>
        <taxon>Pseudomonas</taxon>
    </lineage>
</organism>
<dbReference type="Proteomes" id="UP000651852">
    <property type="component" value="Unassembled WGS sequence"/>
</dbReference>
<sequence length="126" mass="14289">MSEIEFCPLPTLCQPLLDKFYRAHRSPMRSSSAAQMWVARQPEIIGALSLTKVAEGHWLTGLFVAPQWRGQAIAKTLIAKSLEALNGPVWLFCHPDLKRFYERSGFTPTTDLPPMLADKLTRYQKT</sequence>
<evidence type="ECO:0000259" key="1">
    <source>
        <dbReference type="PROSITE" id="PS51186"/>
    </source>
</evidence>
<dbReference type="Gene3D" id="3.40.630.30">
    <property type="match status" value="1"/>
</dbReference>
<evidence type="ECO:0000313" key="3">
    <source>
        <dbReference type="Proteomes" id="UP000651852"/>
    </source>
</evidence>
<accession>A0ABR7B2F1</accession>
<dbReference type="InterPro" id="IPR000182">
    <property type="entry name" value="GNAT_dom"/>
</dbReference>
<feature type="domain" description="N-acetyltransferase" evidence="1">
    <location>
        <begin position="1"/>
        <end position="126"/>
    </location>
</feature>
<dbReference type="PROSITE" id="PS51186">
    <property type="entry name" value="GNAT"/>
    <property type="match status" value="1"/>
</dbReference>
<protein>
    <submittedName>
        <fullName evidence="2">GNAT family N-acetyltransferase</fullName>
    </submittedName>
</protein>
<name>A0ABR7B2F1_9PSED</name>
<dbReference type="InterPro" id="IPR016181">
    <property type="entry name" value="Acyl_CoA_acyltransferase"/>
</dbReference>
<gene>
    <name evidence="2" type="ORF">H8S59_15200</name>
</gene>
<keyword evidence="3" id="KW-1185">Reference proteome</keyword>
<comment type="caution">
    <text evidence="2">The sequence shown here is derived from an EMBL/GenBank/DDBJ whole genome shotgun (WGS) entry which is preliminary data.</text>
</comment>
<evidence type="ECO:0000313" key="2">
    <source>
        <dbReference type="EMBL" id="MBC3951110.1"/>
    </source>
</evidence>
<dbReference type="EMBL" id="JACONW010000069">
    <property type="protein sequence ID" value="MBC3951110.1"/>
    <property type="molecule type" value="Genomic_DNA"/>
</dbReference>
<dbReference type="Pfam" id="PF13673">
    <property type="entry name" value="Acetyltransf_10"/>
    <property type="match status" value="1"/>
</dbReference>
<proteinExistence type="predicted"/>
<reference evidence="2 3" key="1">
    <citation type="submission" date="2020-08" db="EMBL/GenBank/DDBJ databases">
        <title>Putative novel bacterial strains isolated from necrotic wheat leaf tissues caused by Xanthomonas translucens.</title>
        <authorList>
            <person name="Tambong J.T."/>
        </authorList>
    </citation>
    <scope>NUCLEOTIDE SEQUENCE [LARGE SCALE GENOMIC DNA]</scope>
    <source>
        <strain evidence="2 3">DOAB 1069</strain>
    </source>
</reference>
<dbReference type="RefSeq" id="WP_187521941.1">
    <property type="nucleotide sequence ID" value="NZ_JACONW010000069.1"/>
</dbReference>
<dbReference type="SUPFAM" id="SSF55729">
    <property type="entry name" value="Acyl-CoA N-acyltransferases (Nat)"/>
    <property type="match status" value="1"/>
</dbReference>
<feature type="non-terminal residue" evidence="2">
    <location>
        <position position="126"/>
    </location>
</feature>
<dbReference type="CDD" id="cd04301">
    <property type="entry name" value="NAT_SF"/>
    <property type="match status" value="1"/>
</dbReference>